<evidence type="ECO:0000313" key="1">
    <source>
        <dbReference type="EMBL" id="MDP9896613.1"/>
    </source>
</evidence>
<name>A0AAW8D939_9BURK</name>
<dbReference type="Proteomes" id="UP001242045">
    <property type="component" value="Unassembled WGS sequence"/>
</dbReference>
<evidence type="ECO:0000313" key="2">
    <source>
        <dbReference type="Proteomes" id="UP001242045"/>
    </source>
</evidence>
<protein>
    <submittedName>
        <fullName evidence="1">Uncharacterized protein</fullName>
    </submittedName>
</protein>
<comment type="caution">
    <text evidence="1">The sequence shown here is derived from an EMBL/GenBank/DDBJ whole genome shotgun (WGS) entry which is preliminary data.</text>
</comment>
<dbReference type="RefSeq" id="WP_306881930.1">
    <property type="nucleotide sequence ID" value="NZ_JAUSRD010000019.1"/>
</dbReference>
<dbReference type="EMBL" id="JAUSRD010000019">
    <property type="protein sequence ID" value="MDP9896613.1"/>
    <property type="molecule type" value="Genomic_DNA"/>
</dbReference>
<dbReference type="AlphaFoldDB" id="A0AAW8D939"/>
<organism evidence="1 2">
    <name type="scientific">Variovorax boronicumulans</name>
    <dbReference type="NCBI Taxonomy" id="436515"/>
    <lineage>
        <taxon>Bacteria</taxon>
        <taxon>Pseudomonadati</taxon>
        <taxon>Pseudomonadota</taxon>
        <taxon>Betaproteobacteria</taxon>
        <taxon>Burkholderiales</taxon>
        <taxon>Comamonadaceae</taxon>
        <taxon>Variovorax</taxon>
    </lineage>
</organism>
<sequence>MDPRIHDALTRCIHAINLDNAFGYYPSDEQKAQLDALAVEVQPLIEALAAQPYTGKGLGCGYLGHRGYRTPWADMMYRLRGSRGSHGLNWKDRIEVLFDTAGLGATEMLAWTLQVEDEILRDHLLLHIAADLALEGEMARVEQEITPRLQPDMAYRADRVLLMEYARRGDADAFLRKHKKASQRQERHTLVDARNLLVEQVAAQQGIDAALRLCDEAKGFGDSYHGAAMRSYADAASVQAMRAWIDAHPALFASTPGLEEELLVRAYAKGPRTDNGEDAFDELFARVDVLDKSMRAGDARLRDALLLDLGMAVGPGPRRLLCRKKIGNASIKRELDSP</sequence>
<reference evidence="1" key="1">
    <citation type="submission" date="2023-07" db="EMBL/GenBank/DDBJ databases">
        <title>Sorghum-associated microbial communities from plants grown in Nebraska, USA.</title>
        <authorList>
            <person name="Schachtman D."/>
        </authorList>
    </citation>
    <scope>NUCLEOTIDE SEQUENCE</scope>
    <source>
        <strain evidence="1">DS3754</strain>
    </source>
</reference>
<gene>
    <name evidence="1" type="ORF">J2W31_005749</name>
</gene>
<proteinExistence type="predicted"/>
<accession>A0AAW8D939</accession>